<keyword evidence="2" id="KW-1185">Reference proteome</keyword>
<name>A0A653C0E2_CALMS</name>
<accession>A0A653C0E2</accession>
<dbReference type="Proteomes" id="UP000410492">
    <property type="component" value="Unassembled WGS sequence"/>
</dbReference>
<evidence type="ECO:0000313" key="1">
    <source>
        <dbReference type="EMBL" id="VEN40971.1"/>
    </source>
</evidence>
<gene>
    <name evidence="1" type="ORF">CALMAC_LOCUS4960</name>
</gene>
<protein>
    <submittedName>
        <fullName evidence="1">Uncharacterized protein</fullName>
    </submittedName>
</protein>
<dbReference type="EMBL" id="CAACVG010006679">
    <property type="protein sequence ID" value="VEN40971.1"/>
    <property type="molecule type" value="Genomic_DNA"/>
</dbReference>
<proteinExistence type="predicted"/>
<dbReference type="OrthoDB" id="6610013at2759"/>
<organism evidence="1 2">
    <name type="scientific">Callosobruchus maculatus</name>
    <name type="common">Southern cowpea weevil</name>
    <name type="synonym">Pulse bruchid</name>
    <dbReference type="NCBI Taxonomy" id="64391"/>
    <lineage>
        <taxon>Eukaryota</taxon>
        <taxon>Metazoa</taxon>
        <taxon>Ecdysozoa</taxon>
        <taxon>Arthropoda</taxon>
        <taxon>Hexapoda</taxon>
        <taxon>Insecta</taxon>
        <taxon>Pterygota</taxon>
        <taxon>Neoptera</taxon>
        <taxon>Endopterygota</taxon>
        <taxon>Coleoptera</taxon>
        <taxon>Polyphaga</taxon>
        <taxon>Cucujiformia</taxon>
        <taxon>Chrysomeloidea</taxon>
        <taxon>Chrysomelidae</taxon>
        <taxon>Bruchinae</taxon>
        <taxon>Bruchini</taxon>
        <taxon>Callosobruchus</taxon>
    </lineage>
</organism>
<dbReference type="AlphaFoldDB" id="A0A653C0E2"/>
<reference evidence="1 2" key="1">
    <citation type="submission" date="2019-01" db="EMBL/GenBank/DDBJ databases">
        <authorList>
            <person name="Sayadi A."/>
        </authorList>
    </citation>
    <scope>NUCLEOTIDE SEQUENCE [LARGE SCALE GENOMIC DNA]</scope>
</reference>
<evidence type="ECO:0000313" key="2">
    <source>
        <dbReference type="Proteomes" id="UP000410492"/>
    </source>
</evidence>
<sequence>MRVRVDKCRFDPRNTSLETRLLFNDLTISGRVNLFNELELQREPLDPFPHGAHPTRARPIQRSHRLAFCGARLHLRLCVRLRTEVASTQAAVA</sequence>